<name>A0A6J4PPS5_9BACT</name>
<reference evidence="2" key="1">
    <citation type="submission" date="2020-02" db="EMBL/GenBank/DDBJ databases">
        <authorList>
            <person name="Meier V. D."/>
        </authorList>
    </citation>
    <scope>NUCLEOTIDE SEQUENCE</scope>
    <source>
        <strain evidence="2">AVDCRST_MAG64</strain>
    </source>
</reference>
<feature type="non-terminal residue" evidence="2">
    <location>
        <position position="135"/>
    </location>
</feature>
<accession>A0A6J4PPS5</accession>
<sequence>ETRLPETLCDGGPRVRVPRRRAGIAPRPGGEGGPAVRGAVLRRIQRVRRVGHDLPDGPERRRRHQPALPAGRHPDEGHAQVRPDRQTRDRRDEQRGLLRRVRPRAARAERPRLLGEQPLARGPVHGDREAGQLGV</sequence>
<dbReference type="EMBL" id="CADCUQ010000671">
    <property type="protein sequence ID" value="CAA9422055.1"/>
    <property type="molecule type" value="Genomic_DNA"/>
</dbReference>
<gene>
    <name evidence="2" type="ORF">AVDCRST_MAG64-2947</name>
</gene>
<protein>
    <submittedName>
        <fullName evidence="2">Uncharacterized protein</fullName>
    </submittedName>
</protein>
<feature type="region of interest" description="Disordered" evidence="1">
    <location>
        <begin position="1"/>
        <end position="135"/>
    </location>
</feature>
<evidence type="ECO:0000313" key="2">
    <source>
        <dbReference type="EMBL" id="CAA9422055.1"/>
    </source>
</evidence>
<feature type="compositionally biased region" description="Basic and acidic residues" evidence="1">
    <location>
        <begin position="50"/>
        <end position="59"/>
    </location>
</feature>
<feature type="compositionally biased region" description="Basic and acidic residues" evidence="1">
    <location>
        <begin position="124"/>
        <end position="135"/>
    </location>
</feature>
<feature type="non-terminal residue" evidence="2">
    <location>
        <position position="1"/>
    </location>
</feature>
<proteinExistence type="predicted"/>
<evidence type="ECO:0000256" key="1">
    <source>
        <dbReference type="SAM" id="MobiDB-lite"/>
    </source>
</evidence>
<organism evidence="2">
    <name type="scientific">uncultured Phycisphaerae bacterium</name>
    <dbReference type="NCBI Taxonomy" id="904963"/>
    <lineage>
        <taxon>Bacteria</taxon>
        <taxon>Pseudomonadati</taxon>
        <taxon>Planctomycetota</taxon>
        <taxon>Phycisphaerae</taxon>
        <taxon>environmental samples</taxon>
    </lineage>
</organism>
<feature type="compositionally biased region" description="Basic and acidic residues" evidence="1">
    <location>
        <begin position="72"/>
        <end position="96"/>
    </location>
</feature>
<dbReference type="AlphaFoldDB" id="A0A6J4PPS5"/>